<dbReference type="AlphaFoldDB" id="A0AAJ5JZQ3"/>
<dbReference type="Gene3D" id="3.20.20.140">
    <property type="entry name" value="Metal-dependent hydrolases"/>
    <property type="match status" value="1"/>
</dbReference>
<evidence type="ECO:0000256" key="1">
    <source>
        <dbReference type="ARBA" id="ARBA00004984"/>
    </source>
</evidence>
<comment type="pathway">
    <text evidence="1 8">Purine metabolism; guanine degradation; xanthine from guanine: step 1/1.</text>
</comment>
<evidence type="ECO:0000256" key="8">
    <source>
        <dbReference type="RuleBase" id="RU366009"/>
    </source>
</evidence>
<comment type="caution">
    <text evidence="12">The sequence shown here is derived from an EMBL/GenBank/DDBJ whole genome shotgun (WGS) entry which is preliminary data.</text>
</comment>
<dbReference type="Pfam" id="PF01979">
    <property type="entry name" value="Amidohydro_1"/>
    <property type="match status" value="1"/>
</dbReference>
<comment type="cofactor">
    <cofactor evidence="8">
        <name>Zn(2+)</name>
        <dbReference type="ChEBI" id="CHEBI:29105"/>
    </cofactor>
    <text evidence="8">Binds 1 zinc ion per subunit.</text>
</comment>
<dbReference type="InterPro" id="IPR032466">
    <property type="entry name" value="Metal_Hydrolase"/>
</dbReference>
<dbReference type="SUPFAM" id="SSF51556">
    <property type="entry name" value="Metallo-dependent hydrolases"/>
    <property type="match status" value="1"/>
</dbReference>
<dbReference type="EMBL" id="VBRC01000001">
    <property type="protein sequence ID" value="TLK31969.1"/>
    <property type="molecule type" value="Genomic_DNA"/>
</dbReference>
<dbReference type="InterPro" id="IPR051607">
    <property type="entry name" value="Metallo-dep_hydrolases"/>
</dbReference>
<comment type="similarity">
    <text evidence="2 8">Belongs to the metallo-dependent hydrolases superfamily. ATZ/TRZ family.</text>
</comment>
<evidence type="ECO:0000256" key="6">
    <source>
        <dbReference type="ARBA" id="ARBA00022833"/>
    </source>
</evidence>
<comment type="catalytic activity">
    <reaction evidence="8">
        <text>guanine + H2O + H(+) = xanthine + NH4(+)</text>
        <dbReference type="Rhea" id="RHEA:14665"/>
        <dbReference type="ChEBI" id="CHEBI:15377"/>
        <dbReference type="ChEBI" id="CHEBI:15378"/>
        <dbReference type="ChEBI" id="CHEBI:16235"/>
        <dbReference type="ChEBI" id="CHEBI:17712"/>
        <dbReference type="ChEBI" id="CHEBI:28938"/>
        <dbReference type="EC" id="3.5.4.3"/>
    </reaction>
</comment>
<evidence type="ECO:0000256" key="2">
    <source>
        <dbReference type="ARBA" id="ARBA00006745"/>
    </source>
</evidence>
<dbReference type="NCBIfam" id="NF006679">
    <property type="entry name" value="PRK09228.1"/>
    <property type="match status" value="1"/>
</dbReference>
<sequence length="439" mass="47327">MTLYRATFMHTPESPFTAPDALQVQEDGGLLVEDGRILASGPYAEVRANSPRAEVVDLRGGVLLPGFIDTHVHYPQVRVLGGLGMQLLEWLDKNTLPEEARLSDPTYARAVAREFLSALASNGTTTALVFGSHYASAMEVFFEEATRTGLRVVAGQVVSDRLLRPELHTTPERAYTEGKALIERWHGVGRALYAVTPRFALSASEALLDACGALMREFPDVRFTSHINENPREVQTVLELFPGARDYLDPYEQAGLVTHRSVLAHNVHPTDRELGVMAAHRCSAAHCPCSNSALGSGLFPLRRHLQAGVHVALGTDVGGGTGFSMLKEGLQAYFMQQLLGTAGVPLGPAHLLYLSTRAGAQALDLGDLTGDFGVGKAFDAVCLRPPEGTTLDTVLNHADSPERMLADLFTLGTQQDVAQVWVGGDPVYRRVPAGQEVGV</sequence>
<comment type="function">
    <text evidence="8">Catalyzes the hydrolytic deamination of guanine, producing xanthine and ammonia.</text>
</comment>
<evidence type="ECO:0000256" key="7">
    <source>
        <dbReference type="NCBIfam" id="TIGR02967"/>
    </source>
</evidence>
<evidence type="ECO:0000313" key="13">
    <source>
        <dbReference type="Proteomes" id="UP000308000"/>
    </source>
</evidence>
<dbReference type="GO" id="GO:0005829">
    <property type="term" value="C:cytosol"/>
    <property type="evidence" value="ECO:0007669"/>
    <property type="project" value="TreeGrafter"/>
</dbReference>
<protein>
    <recommendedName>
        <fullName evidence="3 7">Guanine deaminase</fullName>
        <shortName evidence="8">Guanase</shortName>
        <ecNumber evidence="3 7">3.5.4.3</ecNumber>
    </recommendedName>
    <alternativeName>
        <fullName evidence="8">Guanine aminohydrolase</fullName>
    </alternativeName>
</protein>
<dbReference type="Proteomes" id="UP000308000">
    <property type="component" value="Unassembled WGS sequence"/>
</dbReference>
<evidence type="ECO:0000313" key="11">
    <source>
        <dbReference type="EMBL" id="MBB5293235.1"/>
    </source>
</evidence>
<evidence type="ECO:0000259" key="10">
    <source>
        <dbReference type="Pfam" id="PF22039"/>
    </source>
</evidence>
<dbReference type="Gene3D" id="2.30.40.10">
    <property type="entry name" value="Urease, subunit C, domain 1"/>
    <property type="match status" value="1"/>
</dbReference>
<dbReference type="GO" id="GO:0006147">
    <property type="term" value="P:guanine catabolic process"/>
    <property type="evidence" value="ECO:0007669"/>
    <property type="project" value="UniProtKB-UniRule"/>
</dbReference>
<feature type="domain" description="Aminodeoxyfutalosine deaminase/Imidazolonepropionase-like composite" evidence="10">
    <location>
        <begin position="28"/>
        <end position="53"/>
    </location>
</feature>
<dbReference type="InterPro" id="IPR011059">
    <property type="entry name" value="Metal-dep_hydrolase_composite"/>
</dbReference>
<dbReference type="PANTHER" id="PTHR11271">
    <property type="entry name" value="GUANINE DEAMINASE"/>
    <property type="match status" value="1"/>
</dbReference>
<name>A0AAJ5JZQ3_9DEIO</name>
<organism evidence="12 13">
    <name type="scientific">Deinococcus metallilatus</name>
    <dbReference type="NCBI Taxonomy" id="1211322"/>
    <lineage>
        <taxon>Bacteria</taxon>
        <taxon>Thermotogati</taxon>
        <taxon>Deinococcota</taxon>
        <taxon>Deinococci</taxon>
        <taxon>Deinococcales</taxon>
        <taxon>Deinococcaceae</taxon>
        <taxon>Deinococcus</taxon>
    </lineage>
</organism>
<proteinExistence type="inferred from homology"/>
<dbReference type="GO" id="GO:0008892">
    <property type="term" value="F:guanine deaminase activity"/>
    <property type="evidence" value="ECO:0007669"/>
    <property type="project" value="UniProtKB-UniRule"/>
</dbReference>
<evidence type="ECO:0000256" key="4">
    <source>
        <dbReference type="ARBA" id="ARBA00022723"/>
    </source>
</evidence>
<keyword evidence="14" id="KW-1185">Reference proteome</keyword>
<dbReference type="Pfam" id="PF22039">
    <property type="entry name" value="HUTI_composite_bact"/>
    <property type="match status" value="1"/>
</dbReference>
<feature type="domain" description="Amidohydrolase-related" evidence="9">
    <location>
        <begin position="62"/>
        <end position="427"/>
    </location>
</feature>
<dbReference type="NCBIfam" id="TIGR02967">
    <property type="entry name" value="guan_deamin"/>
    <property type="match status" value="1"/>
</dbReference>
<reference evidence="12 13" key="1">
    <citation type="submission" date="2019-04" db="EMBL/GenBank/DDBJ databases">
        <title>Deinococcus metalilatus MA1002 mutant No.5.</title>
        <authorList>
            <person name="Park W."/>
            <person name="Park C."/>
        </authorList>
    </citation>
    <scope>NUCLEOTIDE SEQUENCE [LARGE SCALE GENOMIC DNA]</scope>
    <source>
        <strain evidence="12 13">MA1002-m5</strain>
    </source>
</reference>
<evidence type="ECO:0000256" key="3">
    <source>
        <dbReference type="ARBA" id="ARBA00012781"/>
    </source>
</evidence>
<evidence type="ECO:0000259" key="9">
    <source>
        <dbReference type="Pfam" id="PF01979"/>
    </source>
</evidence>
<dbReference type="Proteomes" id="UP000536909">
    <property type="component" value="Unassembled WGS sequence"/>
</dbReference>
<evidence type="ECO:0000313" key="12">
    <source>
        <dbReference type="EMBL" id="TLK31969.1"/>
    </source>
</evidence>
<reference evidence="11 14" key="2">
    <citation type="submission" date="2020-08" db="EMBL/GenBank/DDBJ databases">
        <title>Genomic Encyclopedia of Type Strains, Phase IV (KMG-IV): sequencing the most valuable type-strain genomes for metagenomic binning, comparative biology and taxonomic classification.</title>
        <authorList>
            <person name="Goeker M."/>
        </authorList>
    </citation>
    <scope>NUCLEOTIDE SEQUENCE [LARGE SCALE GENOMIC DNA]</scope>
    <source>
        <strain evidence="11 14">DSM 105434</strain>
    </source>
</reference>
<accession>A0AAJ5JZQ3</accession>
<evidence type="ECO:0000313" key="14">
    <source>
        <dbReference type="Proteomes" id="UP000536909"/>
    </source>
</evidence>
<keyword evidence="6 8" id="KW-0862">Zinc</keyword>
<dbReference type="EC" id="3.5.4.3" evidence="3 7"/>
<keyword evidence="4 8" id="KW-0479">Metal-binding</keyword>
<dbReference type="InterPro" id="IPR054418">
    <property type="entry name" value="MQNX/HUTI_composite_N"/>
</dbReference>
<evidence type="ECO:0000256" key="5">
    <source>
        <dbReference type="ARBA" id="ARBA00022801"/>
    </source>
</evidence>
<dbReference type="RefSeq" id="WP_129117303.1">
    <property type="nucleotide sequence ID" value="NZ_BSUI01000012.1"/>
</dbReference>
<dbReference type="InterPro" id="IPR014311">
    <property type="entry name" value="Guanine_deaminase"/>
</dbReference>
<dbReference type="GO" id="GO:0008270">
    <property type="term" value="F:zinc ion binding"/>
    <property type="evidence" value="ECO:0007669"/>
    <property type="project" value="UniProtKB-UniRule"/>
</dbReference>
<dbReference type="EMBL" id="JACHFV010000001">
    <property type="protein sequence ID" value="MBB5293235.1"/>
    <property type="molecule type" value="Genomic_DNA"/>
</dbReference>
<keyword evidence="5 8" id="KW-0378">Hydrolase</keyword>
<dbReference type="InterPro" id="IPR006680">
    <property type="entry name" value="Amidohydro-rel"/>
</dbReference>
<dbReference type="SUPFAM" id="SSF51338">
    <property type="entry name" value="Composite domain of metallo-dependent hydrolases"/>
    <property type="match status" value="2"/>
</dbReference>
<dbReference type="PANTHER" id="PTHR11271:SF6">
    <property type="entry name" value="GUANINE DEAMINASE"/>
    <property type="match status" value="1"/>
</dbReference>
<gene>
    <name evidence="12" type="primary">guaD</name>
    <name evidence="12" type="ORF">FCS05_00425</name>
    <name evidence="11" type="ORF">HNQ10_000048</name>
</gene>